<dbReference type="InterPro" id="IPR041698">
    <property type="entry name" value="Methyltransf_25"/>
</dbReference>
<evidence type="ECO:0000313" key="7">
    <source>
        <dbReference type="Proteomes" id="UP000462055"/>
    </source>
</evidence>
<dbReference type="PANTHER" id="PTHR43712">
    <property type="entry name" value="PUTATIVE (AFU_ORTHOLOGUE AFUA_4G14580)-RELATED"/>
    <property type="match status" value="1"/>
</dbReference>
<evidence type="ECO:0000259" key="4">
    <source>
        <dbReference type="Pfam" id="PF08100"/>
    </source>
</evidence>
<evidence type="ECO:0000256" key="3">
    <source>
        <dbReference type="ARBA" id="ARBA00022691"/>
    </source>
</evidence>
<dbReference type="InterPro" id="IPR036390">
    <property type="entry name" value="WH_DNA-bd_sf"/>
</dbReference>
<dbReference type="PANTHER" id="PTHR43712:SF2">
    <property type="entry name" value="O-METHYLTRANSFERASE CICE"/>
    <property type="match status" value="1"/>
</dbReference>
<evidence type="ECO:0000313" key="6">
    <source>
        <dbReference type="EMBL" id="MWA03648.1"/>
    </source>
</evidence>
<keyword evidence="3" id="KW-0949">S-adenosyl-L-methionine</keyword>
<dbReference type="CDD" id="cd02440">
    <property type="entry name" value="AdoMet_MTases"/>
    <property type="match status" value="1"/>
</dbReference>
<feature type="domain" description="Methyltransferase" evidence="5">
    <location>
        <begin position="170"/>
        <end position="266"/>
    </location>
</feature>
<keyword evidence="2" id="KW-0808">Transferase</keyword>
<keyword evidence="1 6" id="KW-0489">Methyltransferase</keyword>
<dbReference type="InterPro" id="IPR029063">
    <property type="entry name" value="SAM-dependent_MTases_sf"/>
</dbReference>
<dbReference type="GO" id="GO:0008168">
    <property type="term" value="F:methyltransferase activity"/>
    <property type="evidence" value="ECO:0007669"/>
    <property type="project" value="UniProtKB-KW"/>
</dbReference>
<keyword evidence="7" id="KW-1185">Reference proteome</keyword>
<dbReference type="SUPFAM" id="SSF53335">
    <property type="entry name" value="S-adenosyl-L-methionine-dependent methyltransferases"/>
    <property type="match status" value="1"/>
</dbReference>
<dbReference type="InterPro" id="IPR016461">
    <property type="entry name" value="COMT-like"/>
</dbReference>
<protein>
    <submittedName>
        <fullName evidence="6">Methyltransferase domain-containing protein</fullName>
    </submittedName>
</protein>
<dbReference type="InterPro" id="IPR012967">
    <property type="entry name" value="COMT_dimerisation"/>
</dbReference>
<dbReference type="EMBL" id="WBMS02000021">
    <property type="protein sequence ID" value="MWA03648.1"/>
    <property type="molecule type" value="Genomic_DNA"/>
</dbReference>
<feature type="domain" description="O-methyltransferase dimerisation" evidence="4">
    <location>
        <begin position="13"/>
        <end position="73"/>
    </location>
</feature>
<evidence type="ECO:0000256" key="2">
    <source>
        <dbReference type="ARBA" id="ARBA00022679"/>
    </source>
</evidence>
<name>A0A6I4MBM3_9ACTN</name>
<dbReference type="AlphaFoldDB" id="A0A6I4MBM3"/>
<dbReference type="GO" id="GO:0032259">
    <property type="term" value="P:methylation"/>
    <property type="evidence" value="ECO:0007669"/>
    <property type="project" value="UniProtKB-KW"/>
</dbReference>
<dbReference type="Gene3D" id="3.40.50.150">
    <property type="entry name" value="Vaccinia Virus protein VP39"/>
    <property type="match status" value="1"/>
</dbReference>
<evidence type="ECO:0000259" key="5">
    <source>
        <dbReference type="Pfam" id="PF13649"/>
    </source>
</evidence>
<gene>
    <name evidence="6" type="ORF">F8568_025350</name>
</gene>
<dbReference type="SUPFAM" id="SSF46785">
    <property type="entry name" value="Winged helix' DNA-binding domain"/>
    <property type="match status" value="1"/>
</dbReference>
<comment type="caution">
    <text evidence="6">The sequence shown here is derived from an EMBL/GenBank/DDBJ whole genome shotgun (WGS) entry which is preliminary data.</text>
</comment>
<evidence type="ECO:0000256" key="1">
    <source>
        <dbReference type="ARBA" id="ARBA00022603"/>
    </source>
</evidence>
<dbReference type="GO" id="GO:0046983">
    <property type="term" value="F:protein dimerization activity"/>
    <property type="evidence" value="ECO:0007669"/>
    <property type="project" value="InterPro"/>
</dbReference>
<dbReference type="PROSITE" id="PS51683">
    <property type="entry name" value="SAM_OMT_II"/>
    <property type="match status" value="1"/>
</dbReference>
<organism evidence="6 7">
    <name type="scientific">Actinomadura physcomitrii</name>
    <dbReference type="NCBI Taxonomy" id="2650748"/>
    <lineage>
        <taxon>Bacteria</taxon>
        <taxon>Bacillati</taxon>
        <taxon>Actinomycetota</taxon>
        <taxon>Actinomycetes</taxon>
        <taxon>Streptosporangiales</taxon>
        <taxon>Thermomonosporaceae</taxon>
        <taxon>Actinomadura</taxon>
    </lineage>
</organism>
<dbReference type="Proteomes" id="UP000462055">
    <property type="component" value="Unassembled WGS sequence"/>
</dbReference>
<proteinExistence type="predicted"/>
<reference evidence="6" key="1">
    <citation type="submission" date="2019-12" db="EMBL/GenBank/DDBJ databases">
        <title>Actinomadura physcomitrii sp. nov., a novel actinomycete isolated from moss [Physcomitrium sphaericum (Ludw) Fuernr].</title>
        <authorList>
            <person name="Zhuang X."/>
        </authorList>
    </citation>
    <scope>NUCLEOTIDE SEQUENCE [LARGE SCALE GENOMIC DNA]</scope>
    <source>
        <strain evidence="6">LD22</strain>
    </source>
</reference>
<accession>A0A6I4MBM3</accession>
<dbReference type="InterPro" id="IPR036388">
    <property type="entry name" value="WH-like_DNA-bd_sf"/>
</dbReference>
<dbReference type="RefSeq" id="WP_151596191.1">
    <property type="nucleotide sequence ID" value="NZ_WBMS02000021.1"/>
</dbReference>
<dbReference type="Pfam" id="PF08100">
    <property type="entry name" value="Dimerisation"/>
    <property type="match status" value="1"/>
</dbReference>
<dbReference type="Gene3D" id="1.10.10.10">
    <property type="entry name" value="Winged helix-like DNA-binding domain superfamily/Winged helix DNA-binding domain"/>
    <property type="match status" value="1"/>
</dbReference>
<dbReference type="PIRSF" id="PIRSF005739">
    <property type="entry name" value="O-mtase"/>
    <property type="match status" value="1"/>
</dbReference>
<dbReference type="Pfam" id="PF13649">
    <property type="entry name" value="Methyltransf_25"/>
    <property type="match status" value="1"/>
</dbReference>
<sequence>MTGAAFTRKDLVETAQAFKRTALLRAAVELKVFDALAGGPRDAAAVAAAVGADPRGVRVLLGALAAVGLLGSDGTAFSLPEGGDRLLVSTSPDYAADSVRLLAGDAEWAALADLAGAVRGGGTLLEHGADSPAFAYWQDFAGQTTFVAEAAAKAFVEAVLDAGPGDSPRVLDVGCGHALFGLRLAERIPGARVWAQDGESVLRLARGRAASMGLADRVTYLPGDAFDVPLGGPYDVVVAANLLPLFSPERGALLLRRLAEVTAPGGRVITVGFTTGERPPAAEHAAHMLSLMLLAWTPGGEAHSVAAYRRMFGEAGFADVEVRPVGGAPLHLVVAGKS</sequence>